<keyword evidence="2" id="KW-1185">Reference proteome</keyword>
<dbReference type="GO" id="GO:0006508">
    <property type="term" value="P:proteolysis"/>
    <property type="evidence" value="ECO:0007669"/>
    <property type="project" value="InterPro"/>
</dbReference>
<gene>
    <name evidence="1" type="ORF">SAMN04487834_10477</name>
</gene>
<dbReference type="Proteomes" id="UP000183028">
    <property type="component" value="Unassembled WGS sequence"/>
</dbReference>
<dbReference type="InterPro" id="IPR008257">
    <property type="entry name" value="Pept_M19"/>
</dbReference>
<dbReference type="OrthoDB" id="9804920at2"/>
<dbReference type="EMBL" id="FNYK01000047">
    <property type="protein sequence ID" value="SEJ03483.1"/>
    <property type="molecule type" value="Genomic_DNA"/>
</dbReference>
<dbReference type="InterPro" id="IPR032466">
    <property type="entry name" value="Metal_Hydrolase"/>
</dbReference>
<dbReference type="RefSeq" id="WP_074732457.1">
    <property type="nucleotide sequence ID" value="NZ_CACVPP010000049.1"/>
</dbReference>
<accession>A0A1H6VG09</accession>
<dbReference type="Pfam" id="PF01244">
    <property type="entry name" value="Peptidase_M19"/>
    <property type="match status" value="1"/>
</dbReference>
<dbReference type="eggNOG" id="COG2355">
    <property type="taxonomic scope" value="Bacteria"/>
</dbReference>
<organism evidence="1 2">
    <name type="scientific">Sharpea azabuensis</name>
    <dbReference type="NCBI Taxonomy" id="322505"/>
    <lineage>
        <taxon>Bacteria</taxon>
        <taxon>Bacillati</taxon>
        <taxon>Bacillota</taxon>
        <taxon>Erysipelotrichia</taxon>
        <taxon>Erysipelotrichales</taxon>
        <taxon>Coprobacillaceae</taxon>
        <taxon>Sharpea</taxon>
    </lineage>
</organism>
<sequence length="309" mass="35351">MKIIDMHCDTLYELNKHRDKRLRQNDLMIDLEKMGKSDYLCQNFGIYTNLQSQYDALDHVMDCIDLFYNEIEANSDLIAPARNKADIVENFHNGKMSGMLTLEEGDVIHEDLAILRNYYRLGVRMIALSHNLENNLTSPHTTHKGLSEFGRAYVQEMERIGMIIDVSHMSDECFYDVLEMTTKPFVASHSNARTITNNSRNMSDDMIVKLAERGGVMGINFYAPFLNSRASTSRVQDMVKHILYIKDLAGIDCIGLGTDFDGIDCKLELKHAGEMKKLESALRKAGLTEKEVEKIFYKNVLRVYEKVLG</sequence>
<dbReference type="Gene3D" id="3.20.20.140">
    <property type="entry name" value="Metal-dependent hydrolases"/>
    <property type="match status" value="1"/>
</dbReference>
<dbReference type="AlphaFoldDB" id="A0A1H6VG09"/>
<dbReference type="CDD" id="cd01301">
    <property type="entry name" value="rDP_like"/>
    <property type="match status" value="1"/>
</dbReference>
<dbReference type="PANTHER" id="PTHR10443">
    <property type="entry name" value="MICROSOMAL DIPEPTIDASE"/>
    <property type="match status" value="1"/>
</dbReference>
<reference evidence="2" key="1">
    <citation type="submission" date="2016-10" db="EMBL/GenBank/DDBJ databases">
        <authorList>
            <person name="Varghese N."/>
        </authorList>
    </citation>
    <scope>NUCLEOTIDE SEQUENCE [LARGE SCALE GENOMIC DNA]</scope>
    <source>
        <strain evidence="2">DSM 20406</strain>
    </source>
</reference>
<dbReference type="SUPFAM" id="SSF51556">
    <property type="entry name" value="Metallo-dependent hydrolases"/>
    <property type="match status" value="1"/>
</dbReference>
<name>A0A1H6VG09_9FIRM</name>
<dbReference type="PROSITE" id="PS51365">
    <property type="entry name" value="RENAL_DIPEPTIDASE_2"/>
    <property type="match status" value="1"/>
</dbReference>
<dbReference type="STRING" id="322505.SAMN04487836_1485"/>
<dbReference type="PANTHER" id="PTHR10443:SF12">
    <property type="entry name" value="DIPEPTIDASE"/>
    <property type="match status" value="1"/>
</dbReference>
<proteinExistence type="predicted"/>
<dbReference type="GO" id="GO:0070573">
    <property type="term" value="F:metallodipeptidase activity"/>
    <property type="evidence" value="ECO:0007669"/>
    <property type="project" value="InterPro"/>
</dbReference>
<evidence type="ECO:0000313" key="1">
    <source>
        <dbReference type="EMBL" id="SEJ03483.1"/>
    </source>
</evidence>
<protein>
    <submittedName>
        <fullName evidence="1">Membrane dipeptidase</fullName>
    </submittedName>
</protein>
<evidence type="ECO:0000313" key="2">
    <source>
        <dbReference type="Proteomes" id="UP000183028"/>
    </source>
</evidence>